<keyword evidence="2" id="KW-1185">Reference proteome</keyword>
<sequence length="157" mass="17388">ELPQDQARVCPQTIGKHTQEKCKTRGPKRIPTSPLWSSSLYSNKLLSPLSKPKTSFLSLARGLVFSQVALRFLKASEGRPTINPLVYFNLYRGRLGRSGLKNNTFCILLRILHCLLPDMLAGLSINAVSGNTCNLGWAPWPNDFVTMEKVSSSSNVN</sequence>
<dbReference type="Proteomes" id="UP000499080">
    <property type="component" value="Unassembled WGS sequence"/>
</dbReference>
<feature type="non-terminal residue" evidence="1">
    <location>
        <position position="1"/>
    </location>
</feature>
<evidence type="ECO:0000313" key="1">
    <source>
        <dbReference type="EMBL" id="GBM58124.1"/>
    </source>
</evidence>
<dbReference type="EMBL" id="BGPR01001623">
    <property type="protein sequence ID" value="GBM58124.1"/>
    <property type="molecule type" value="Genomic_DNA"/>
</dbReference>
<protein>
    <submittedName>
        <fullName evidence="1">Uncharacterized protein</fullName>
    </submittedName>
</protein>
<comment type="caution">
    <text evidence="1">The sequence shown here is derived from an EMBL/GenBank/DDBJ whole genome shotgun (WGS) entry which is preliminary data.</text>
</comment>
<accession>A0A4Y2H1B6</accession>
<organism evidence="1 2">
    <name type="scientific">Araneus ventricosus</name>
    <name type="common">Orbweaver spider</name>
    <name type="synonym">Epeira ventricosa</name>
    <dbReference type="NCBI Taxonomy" id="182803"/>
    <lineage>
        <taxon>Eukaryota</taxon>
        <taxon>Metazoa</taxon>
        <taxon>Ecdysozoa</taxon>
        <taxon>Arthropoda</taxon>
        <taxon>Chelicerata</taxon>
        <taxon>Arachnida</taxon>
        <taxon>Araneae</taxon>
        <taxon>Araneomorphae</taxon>
        <taxon>Entelegynae</taxon>
        <taxon>Araneoidea</taxon>
        <taxon>Araneidae</taxon>
        <taxon>Araneus</taxon>
    </lineage>
</organism>
<reference evidence="1 2" key="1">
    <citation type="journal article" date="2019" name="Sci. Rep.">
        <title>Orb-weaving spider Araneus ventricosus genome elucidates the spidroin gene catalogue.</title>
        <authorList>
            <person name="Kono N."/>
            <person name="Nakamura H."/>
            <person name="Ohtoshi R."/>
            <person name="Moran D.A.P."/>
            <person name="Shinohara A."/>
            <person name="Yoshida Y."/>
            <person name="Fujiwara M."/>
            <person name="Mori M."/>
            <person name="Tomita M."/>
            <person name="Arakawa K."/>
        </authorList>
    </citation>
    <scope>NUCLEOTIDE SEQUENCE [LARGE SCALE GENOMIC DNA]</scope>
</reference>
<dbReference type="AlphaFoldDB" id="A0A4Y2H1B6"/>
<evidence type="ECO:0000313" key="2">
    <source>
        <dbReference type="Proteomes" id="UP000499080"/>
    </source>
</evidence>
<proteinExistence type="predicted"/>
<name>A0A4Y2H1B6_ARAVE</name>
<gene>
    <name evidence="1" type="ORF">AVEN_125012_1</name>
</gene>